<dbReference type="PANTHER" id="PTHR10974:SF48">
    <property type="entry name" value="SULFATASE DOMAIN-CONTAINING PROTEIN"/>
    <property type="match status" value="1"/>
</dbReference>
<dbReference type="WBParaSite" id="Hba_18389">
    <property type="protein sequence ID" value="Hba_18389"/>
    <property type="gene ID" value="Hba_18389"/>
</dbReference>
<proteinExistence type="predicted"/>
<dbReference type="InterPro" id="IPR004245">
    <property type="entry name" value="DUF229"/>
</dbReference>
<protein>
    <submittedName>
        <fullName evidence="4">Transmembrane protein</fullName>
    </submittedName>
</protein>
<feature type="region of interest" description="Disordered" evidence="1">
    <location>
        <begin position="296"/>
        <end position="317"/>
    </location>
</feature>
<keyword evidence="2" id="KW-1133">Transmembrane helix</keyword>
<keyword evidence="2" id="KW-0812">Transmembrane</keyword>
<keyword evidence="3" id="KW-1185">Reference proteome</keyword>
<sequence length="317" mass="37343">MERNRRKQLTVVIKAVVLLSLLGTLLIHQWITIDDTRQYEVEPFFINYTQYGCVVPYLDPFDPSITQYINTPQPLTCHGTQYELTYLDSEGWLKLNSTEIASSWLNLNCFYRCYDRTEGDDIAINYSDWKLIANYTTYYAEDYPSFNLFYYLAKGFRNKPVDHYFRPFWLNVYWSYLHRKSKHLCYGNEAMHNLQLHYLSQFIQKYEELGHDYLNQVNVGDEDLANFLTEHYQSLKNRNCVQANIPEEYCICHKETEINTGEAVVSISLFPNIKSTYQQNLLQVFREPGCVHTDSTTRPIAVNNGRTGSRKTEPVRD</sequence>
<evidence type="ECO:0000256" key="2">
    <source>
        <dbReference type="SAM" id="Phobius"/>
    </source>
</evidence>
<accession>A0A1I7XKY9</accession>
<dbReference type="PANTHER" id="PTHR10974">
    <property type="entry name" value="FI08016P-RELATED"/>
    <property type="match status" value="1"/>
</dbReference>
<evidence type="ECO:0000256" key="1">
    <source>
        <dbReference type="SAM" id="MobiDB-lite"/>
    </source>
</evidence>
<keyword evidence="2" id="KW-0472">Membrane</keyword>
<reference evidence="4" key="1">
    <citation type="submission" date="2016-11" db="UniProtKB">
        <authorList>
            <consortium name="WormBaseParasite"/>
        </authorList>
    </citation>
    <scope>IDENTIFICATION</scope>
</reference>
<feature type="transmembrane region" description="Helical" evidence="2">
    <location>
        <begin position="12"/>
        <end position="31"/>
    </location>
</feature>
<name>A0A1I7XKY9_HETBA</name>
<evidence type="ECO:0000313" key="3">
    <source>
        <dbReference type="Proteomes" id="UP000095283"/>
    </source>
</evidence>
<dbReference type="GO" id="GO:0005615">
    <property type="term" value="C:extracellular space"/>
    <property type="evidence" value="ECO:0007669"/>
    <property type="project" value="TreeGrafter"/>
</dbReference>
<dbReference type="AlphaFoldDB" id="A0A1I7XKY9"/>
<dbReference type="Proteomes" id="UP000095283">
    <property type="component" value="Unplaced"/>
</dbReference>
<dbReference type="Pfam" id="PF02995">
    <property type="entry name" value="DUF229"/>
    <property type="match status" value="1"/>
</dbReference>
<organism evidence="3 4">
    <name type="scientific">Heterorhabditis bacteriophora</name>
    <name type="common">Entomopathogenic nematode worm</name>
    <dbReference type="NCBI Taxonomy" id="37862"/>
    <lineage>
        <taxon>Eukaryota</taxon>
        <taxon>Metazoa</taxon>
        <taxon>Ecdysozoa</taxon>
        <taxon>Nematoda</taxon>
        <taxon>Chromadorea</taxon>
        <taxon>Rhabditida</taxon>
        <taxon>Rhabditina</taxon>
        <taxon>Rhabditomorpha</taxon>
        <taxon>Strongyloidea</taxon>
        <taxon>Heterorhabditidae</taxon>
        <taxon>Heterorhabditis</taxon>
    </lineage>
</organism>
<evidence type="ECO:0000313" key="4">
    <source>
        <dbReference type="WBParaSite" id="Hba_18389"/>
    </source>
</evidence>